<protein>
    <submittedName>
        <fullName evidence="1">Uncharacterized protein</fullName>
    </submittedName>
</protein>
<evidence type="ECO:0000313" key="1">
    <source>
        <dbReference type="EMBL" id="SNT17986.1"/>
    </source>
</evidence>
<gene>
    <name evidence="1" type="ORF">SAMN06265795_11617</name>
</gene>
<name>A0A239KHY0_9BURK</name>
<dbReference type="RefSeq" id="WP_089400906.1">
    <property type="nucleotide sequence ID" value="NZ_FZOT01000016.1"/>
</dbReference>
<dbReference type="EMBL" id="FZOT01000016">
    <property type="protein sequence ID" value="SNT17986.1"/>
    <property type="molecule type" value="Genomic_DNA"/>
</dbReference>
<dbReference type="OrthoDB" id="9894683at2"/>
<accession>A0A239KHY0</accession>
<sequence length="92" mass="10586">MHSLFPAQRFLPDLRPDGRPATEWVMPAPQLARRDYCRTFKRLPPGMPDCLEVSVAHSPEGTERSTAAIYDRKAYLIHYEFLPSRRSVKTQG</sequence>
<dbReference type="Proteomes" id="UP000198284">
    <property type="component" value="Unassembled WGS sequence"/>
</dbReference>
<keyword evidence="2" id="KW-1185">Reference proteome</keyword>
<organism evidence="1 2">
    <name type="scientific">Noviherbaspirillum humi</name>
    <dbReference type="NCBI Taxonomy" id="1688639"/>
    <lineage>
        <taxon>Bacteria</taxon>
        <taxon>Pseudomonadati</taxon>
        <taxon>Pseudomonadota</taxon>
        <taxon>Betaproteobacteria</taxon>
        <taxon>Burkholderiales</taxon>
        <taxon>Oxalobacteraceae</taxon>
        <taxon>Noviherbaspirillum</taxon>
    </lineage>
</organism>
<proteinExistence type="predicted"/>
<evidence type="ECO:0000313" key="2">
    <source>
        <dbReference type="Proteomes" id="UP000198284"/>
    </source>
</evidence>
<reference evidence="1 2" key="1">
    <citation type="submission" date="2017-06" db="EMBL/GenBank/DDBJ databases">
        <authorList>
            <person name="Kim H.J."/>
            <person name="Triplett B.A."/>
        </authorList>
    </citation>
    <scope>NUCLEOTIDE SEQUENCE [LARGE SCALE GENOMIC DNA]</scope>
    <source>
        <strain evidence="1 2">U15</strain>
    </source>
</reference>
<dbReference type="AlphaFoldDB" id="A0A239KHY0"/>